<reference evidence="1 2" key="1">
    <citation type="submission" date="2023-11" db="EMBL/GenBank/DDBJ databases">
        <title>Halocaridina rubra genome assembly.</title>
        <authorList>
            <person name="Smith C."/>
        </authorList>
    </citation>
    <scope>NUCLEOTIDE SEQUENCE [LARGE SCALE GENOMIC DNA]</scope>
    <source>
        <strain evidence="1">EP-1</strain>
        <tissue evidence="1">Whole</tissue>
    </source>
</reference>
<sequence length="66" mass="7062">MTLHKFSDFDGIMPVSTGLTGDVETNAHNAYDVEIISMSNTLGNNFAKVNSDKKKMVKPLGAAMTG</sequence>
<feature type="non-terminal residue" evidence="1">
    <location>
        <position position="66"/>
    </location>
</feature>
<proteinExistence type="predicted"/>
<gene>
    <name evidence="1" type="ORF">SK128_018306</name>
</gene>
<protein>
    <submittedName>
        <fullName evidence="1">Uncharacterized protein</fullName>
    </submittedName>
</protein>
<accession>A0AAN9A2M6</accession>
<organism evidence="1 2">
    <name type="scientific">Halocaridina rubra</name>
    <name type="common">Hawaiian red shrimp</name>
    <dbReference type="NCBI Taxonomy" id="373956"/>
    <lineage>
        <taxon>Eukaryota</taxon>
        <taxon>Metazoa</taxon>
        <taxon>Ecdysozoa</taxon>
        <taxon>Arthropoda</taxon>
        <taxon>Crustacea</taxon>
        <taxon>Multicrustacea</taxon>
        <taxon>Malacostraca</taxon>
        <taxon>Eumalacostraca</taxon>
        <taxon>Eucarida</taxon>
        <taxon>Decapoda</taxon>
        <taxon>Pleocyemata</taxon>
        <taxon>Caridea</taxon>
        <taxon>Atyoidea</taxon>
        <taxon>Atyidae</taxon>
        <taxon>Halocaridina</taxon>
    </lineage>
</organism>
<name>A0AAN9A2M6_HALRR</name>
<dbReference type="Proteomes" id="UP001381693">
    <property type="component" value="Unassembled WGS sequence"/>
</dbReference>
<evidence type="ECO:0000313" key="2">
    <source>
        <dbReference type="Proteomes" id="UP001381693"/>
    </source>
</evidence>
<dbReference type="EMBL" id="JAXCGZ010007927">
    <property type="protein sequence ID" value="KAK7078246.1"/>
    <property type="molecule type" value="Genomic_DNA"/>
</dbReference>
<comment type="caution">
    <text evidence="1">The sequence shown here is derived from an EMBL/GenBank/DDBJ whole genome shotgun (WGS) entry which is preliminary data.</text>
</comment>
<keyword evidence="2" id="KW-1185">Reference proteome</keyword>
<dbReference type="AlphaFoldDB" id="A0AAN9A2M6"/>
<evidence type="ECO:0000313" key="1">
    <source>
        <dbReference type="EMBL" id="KAK7078246.1"/>
    </source>
</evidence>